<evidence type="ECO:0000313" key="2">
    <source>
        <dbReference type="EMBL" id="KAE8397980.1"/>
    </source>
</evidence>
<accession>A0A5N7CUW0</accession>
<reference evidence="2 3" key="1">
    <citation type="submission" date="2019-04" db="EMBL/GenBank/DDBJ databases">
        <authorList>
            <consortium name="DOE Joint Genome Institute"/>
            <person name="Mondo S."/>
            <person name="Kjaerbolling I."/>
            <person name="Vesth T."/>
            <person name="Frisvad J.C."/>
            <person name="Nybo J.L."/>
            <person name="Theobald S."/>
            <person name="Kildgaard S."/>
            <person name="Isbrandt T."/>
            <person name="Kuo A."/>
            <person name="Sato A."/>
            <person name="Lyhne E.K."/>
            <person name="Kogle M.E."/>
            <person name="Wiebenga A."/>
            <person name="Kun R.S."/>
            <person name="Lubbers R.J."/>
            <person name="Makela M.R."/>
            <person name="Barry K."/>
            <person name="Chovatia M."/>
            <person name="Clum A."/>
            <person name="Daum C."/>
            <person name="Haridas S."/>
            <person name="He G."/>
            <person name="LaButti K."/>
            <person name="Lipzen A."/>
            <person name="Riley R."/>
            <person name="Salamov A."/>
            <person name="Simmons B.A."/>
            <person name="Magnuson J.K."/>
            <person name="Henrissat B."/>
            <person name="Mortensen U.H."/>
            <person name="Larsen T.O."/>
            <person name="Devries R.P."/>
            <person name="Grigoriev I.V."/>
            <person name="Machida M."/>
            <person name="Baker S.E."/>
            <person name="Andersen M.R."/>
            <person name="Cantor M.N."/>
            <person name="Hua S.X."/>
        </authorList>
    </citation>
    <scope>NUCLEOTIDE SEQUENCE [LARGE SCALE GENOMIC DNA]</scope>
    <source>
        <strain evidence="2 3">CBS 119388</strain>
    </source>
</reference>
<organism evidence="2 3">
    <name type="scientific">Aspergillus pseudonomiae</name>
    <dbReference type="NCBI Taxonomy" id="1506151"/>
    <lineage>
        <taxon>Eukaryota</taxon>
        <taxon>Fungi</taxon>
        <taxon>Dikarya</taxon>
        <taxon>Ascomycota</taxon>
        <taxon>Pezizomycotina</taxon>
        <taxon>Eurotiomycetes</taxon>
        <taxon>Eurotiomycetidae</taxon>
        <taxon>Eurotiales</taxon>
        <taxon>Aspergillaceae</taxon>
        <taxon>Aspergillus</taxon>
        <taxon>Aspergillus subgen. Circumdati</taxon>
    </lineage>
</organism>
<feature type="region of interest" description="Disordered" evidence="1">
    <location>
        <begin position="1"/>
        <end position="70"/>
    </location>
</feature>
<evidence type="ECO:0000256" key="1">
    <source>
        <dbReference type="SAM" id="MobiDB-lite"/>
    </source>
</evidence>
<proteinExistence type="predicted"/>
<keyword evidence="3" id="KW-1185">Reference proteome</keyword>
<protein>
    <submittedName>
        <fullName evidence="2">Uncharacterized protein</fullName>
    </submittedName>
</protein>
<dbReference type="Proteomes" id="UP000325579">
    <property type="component" value="Unassembled WGS sequence"/>
</dbReference>
<dbReference type="AlphaFoldDB" id="A0A5N7CUW0"/>
<dbReference type="EMBL" id="ML736871">
    <property type="protein sequence ID" value="KAE8397980.1"/>
    <property type="molecule type" value="Genomic_DNA"/>
</dbReference>
<gene>
    <name evidence="2" type="ORF">BDV37DRAFT_42658</name>
</gene>
<feature type="compositionally biased region" description="Basic and acidic residues" evidence="1">
    <location>
        <begin position="26"/>
        <end position="38"/>
    </location>
</feature>
<feature type="compositionally biased region" description="Polar residues" evidence="1">
    <location>
        <begin position="40"/>
        <end position="55"/>
    </location>
</feature>
<evidence type="ECO:0000313" key="3">
    <source>
        <dbReference type="Proteomes" id="UP000325579"/>
    </source>
</evidence>
<sequence length="70" mass="7870">MTDKSTAEQKRIEQNQLINMSTSSGEEARRARGKKDIELPSQQIANNPNIGQVISSGEEAQKRRQSKKKD</sequence>
<name>A0A5N7CUW0_9EURO</name>
<feature type="compositionally biased region" description="Basic and acidic residues" evidence="1">
    <location>
        <begin position="1"/>
        <end position="13"/>
    </location>
</feature>
<dbReference type="GeneID" id="43675319"/>
<feature type="compositionally biased region" description="Polar residues" evidence="1">
    <location>
        <begin position="14"/>
        <end position="25"/>
    </location>
</feature>
<dbReference type="RefSeq" id="XP_031935299.1">
    <property type="nucleotide sequence ID" value="XM_032090628.1"/>
</dbReference>
<dbReference type="OrthoDB" id="3645574at2759"/>